<accession>A0ABZ0NIF2</accession>
<dbReference type="PROSITE" id="PS50097">
    <property type="entry name" value="BTB"/>
    <property type="match status" value="1"/>
</dbReference>
<dbReference type="EMBL" id="CP134185">
    <property type="protein sequence ID" value="WPA99333.1"/>
    <property type="molecule type" value="Genomic_DNA"/>
</dbReference>
<reference evidence="2 3" key="1">
    <citation type="submission" date="2023-09" db="EMBL/GenBank/DDBJ databases">
        <title>Complete-Gapless Cercospora beticola genome.</title>
        <authorList>
            <person name="Wyatt N.A."/>
            <person name="Spanner R.E."/>
            <person name="Bolton M.D."/>
        </authorList>
    </citation>
    <scope>NUCLEOTIDE SEQUENCE [LARGE SCALE GENOMIC DNA]</scope>
    <source>
        <strain evidence="2">Cb09-40</strain>
    </source>
</reference>
<organism evidence="2 3">
    <name type="scientific">Cercospora beticola</name>
    <name type="common">Sugarbeet leaf spot fungus</name>
    <dbReference type="NCBI Taxonomy" id="122368"/>
    <lineage>
        <taxon>Eukaryota</taxon>
        <taxon>Fungi</taxon>
        <taxon>Dikarya</taxon>
        <taxon>Ascomycota</taxon>
        <taxon>Pezizomycotina</taxon>
        <taxon>Dothideomycetes</taxon>
        <taxon>Dothideomycetidae</taxon>
        <taxon>Mycosphaerellales</taxon>
        <taxon>Mycosphaerellaceae</taxon>
        <taxon>Cercospora</taxon>
    </lineage>
</organism>
<dbReference type="InterPro" id="IPR000210">
    <property type="entry name" value="BTB/POZ_dom"/>
</dbReference>
<name>A0ABZ0NIF2_CERBT</name>
<dbReference type="InterPro" id="IPR011333">
    <property type="entry name" value="SKP1/BTB/POZ_sf"/>
</dbReference>
<dbReference type="GeneID" id="90644028"/>
<feature type="domain" description="BTB" evidence="1">
    <location>
        <begin position="13"/>
        <end position="97"/>
    </location>
</feature>
<protein>
    <recommendedName>
        <fullName evidence="1">BTB domain-containing protein</fullName>
    </recommendedName>
</protein>
<keyword evidence="3" id="KW-1185">Reference proteome</keyword>
<evidence type="ECO:0000313" key="3">
    <source>
        <dbReference type="Proteomes" id="UP001302367"/>
    </source>
</evidence>
<dbReference type="Proteomes" id="UP001302367">
    <property type="component" value="Chromosome 2"/>
</dbReference>
<sequence length="324" mass="35611">MANTAITTIASDGDVILTVGAPTDSAMCRKMRVSAATLTAISPLFKTLFGPHFREGRQARNSSKPAEIPLPEDDPLAVLVLCQMAHMCSDNLRTLLDSPELLSLAITVDKYRCVTPLKLQCSALLLAWCQYDPVGRSTYASSLEQDLWRMASAAYLIDCPHTFEKVTSMLVTHTWSKFDFLSTEALPAGVTAAVAEKRSTARQVLNTALPALSSASCVHVCKSKHRDFMQKLSQLFELKFWPPTFDSRRTSLQALVEKTRNLPTIRHKDYGSCEHHWTTISIESKTFQLVASQVAAECTGLCLACAKASNITMGSLCVDHAPKR</sequence>
<evidence type="ECO:0000313" key="2">
    <source>
        <dbReference type="EMBL" id="WPA99333.1"/>
    </source>
</evidence>
<dbReference type="RefSeq" id="XP_065458553.1">
    <property type="nucleotide sequence ID" value="XM_065602481.1"/>
</dbReference>
<gene>
    <name evidence="2" type="ORF">RHO25_003950</name>
</gene>
<proteinExistence type="predicted"/>
<evidence type="ECO:0000259" key="1">
    <source>
        <dbReference type="PROSITE" id="PS50097"/>
    </source>
</evidence>
<dbReference type="Gene3D" id="3.30.710.10">
    <property type="entry name" value="Potassium Channel Kv1.1, Chain A"/>
    <property type="match status" value="1"/>
</dbReference>